<accession>X0VEL8</accession>
<dbReference type="EMBL" id="BARS01039250">
    <property type="protein sequence ID" value="GAG16780.1"/>
    <property type="molecule type" value="Genomic_DNA"/>
</dbReference>
<organism evidence="1">
    <name type="scientific">marine sediment metagenome</name>
    <dbReference type="NCBI Taxonomy" id="412755"/>
    <lineage>
        <taxon>unclassified sequences</taxon>
        <taxon>metagenomes</taxon>
        <taxon>ecological metagenomes</taxon>
    </lineage>
</organism>
<sequence length="59" mass="6461">ADFSTIAILARRSPFGRRQVVAVEPHGRGLAINSTQPRHDITAITADDVFKKVSLQMNS</sequence>
<evidence type="ECO:0000313" key="1">
    <source>
        <dbReference type="EMBL" id="GAG16780.1"/>
    </source>
</evidence>
<proteinExistence type="predicted"/>
<comment type="caution">
    <text evidence="1">The sequence shown here is derived from an EMBL/GenBank/DDBJ whole genome shotgun (WGS) entry which is preliminary data.</text>
</comment>
<feature type="non-terminal residue" evidence="1">
    <location>
        <position position="1"/>
    </location>
</feature>
<reference evidence="1" key="1">
    <citation type="journal article" date="2014" name="Front. Microbiol.">
        <title>High frequency of phylogenetically diverse reductive dehalogenase-homologous genes in deep subseafloor sedimentary metagenomes.</title>
        <authorList>
            <person name="Kawai M."/>
            <person name="Futagami T."/>
            <person name="Toyoda A."/>
            <person name="Takaki Y."/>
            <person name="Nishi S."/>
            <person name="Hori S."/>
            <person name="Arai W."/>
            <person name="Tsubouchi T."/>
            <person name="Morono Y."/>
            <person name="Uchiyama I."/>
            <person name="Ito T."/>
            <person name="Fujiyama A."/>
            <person name="Inagaki F."/>
            <person name="Takami H."/>
        </authorList>
    </citation>
    <scope>NUCLEOTIDE SEQUENCE</scope>
    <source>
        <strain evidence="1">Expedition CK06-06</strain>
    </source>
</reference>
<protein>
    <submittedName>
        <fullName evidence="1">Uncharacterized protein</fullName>
    </submittedName>
</protein>
<name>X0VEL8_9ZZZZ</name>
<gene>
    <name evidence="1" type="ORF">S01H1_59956</name>
</gene>
<dbReference type="AlphaFoldDB" id="X0VEL8"/>